<dbReference type="InterPro" id="IPR021109">
    <property type="entry name" value="Peptidase_aspartic_dom_sf"/>
</dbReference>
<evidence type="ECO:0000256" key="4">
    <source>
        <dbReference type="ARBA" id="ARBA00022759"/>
    </source>
</evidence>
<gene>
    <name evidence="14" type="ORF">MEDL_68474</name>
</gene>
<feature type="region of interest" description="Disordered" evidence="11">
    <location>
        <begin position="1251"/>
        <end position="1365"/>
    </location>
</feature>
<feature type="compositionally biased region" description="Basic residues" evidence="11">
    <location>
        <begin position="1424"/>
        <end position="1440"/>
    </location>
</feature>
<dbReference type="Pfam" id="PF17921">
    <property type="entry name" value="Integrase_H2C2"/>
    <property type="match status" value="1"/>
</dbReference>
<dbReference type="SUPFAM" id="SSF53098">
    <property type="entry name" value="Ribonuclease H-like"/>
    <property type="match status" value="1"/>
</dbReference>
<dbReference type="OrthoDB" id="6155307at2759"/>
<evidence type="ECO:0008006" key="16">
    <source>
        <dbReference type="Google" id="ProtNLM"/>
    </source>
</evidence>
<evidence type="ECO:0000256" key="9">
    <source>
        <dbReference type="ARBA" id="ARBA00022918"/>
    </source>
</evidence>
<evidence type="ECO:0000256" key="3">
    <source>
        <dbReference type="ARBA" id="ARBA00022722"/>
    </source>
</evidence>
<dbReference type="InterPro" id="IPR043128">
    <property type="entry name" value="Rev_trsase/Diguanyl_cyclase"/>
</dbReference>
<evidence type="ECO:0000256" key="11">
    <source>
        <dbReference type="SAM" id="MobiDB-lite"/>
    </source>
</evidence>
<dbReference type="Pfam" id="PF00078">
    <property type="entry name" value="RVT_1"/>
    <property type="match status" value="1"/>
</dbReference>
<dbReference type="GO" id="GO:0003964">
    <property type="term" value="F:RNA-directed DNA polymerase activity"/>
    <property type="evidence" value="ECO:0007669"/>
    <property type="project" value="UniProtKB-KW"/>
</dbReference>
<dbReference type="Pfam" id="PF17919">
    <property type="entry name" value="RT_RNaseH_2"/>
    <property type="match status" value="1"/>
</dbReference>
<dbReference type="Pfam" id="PF00665">
    <property type="entry name" value="rve"/>
    <property type="match status" value="1"/>
</dbReference>
<sequence length="1510" mass="173952">MGRKRISKGWCCQKDRCARLSSVIPGTASFQFTTTMERNFVEIGLENHQVRCLVDSGASFSCISQHQLYRLNTTTAIQRSTINSAIGVCGEVHAIIGEIVLQLSFGQYKINQKFRIFETLHAKAILGLDFLRDNKVKTDFENMTLTIPTQKNTAMNMEHQDSVAHVTIATFQDNSAVIALAETVNSVILEPQSETIIPVKIPKFHIGSTVILEPCHKLQSRFSIAGGKTVSNIDNNNMGIYRLLNPTNQTIYLDSKLQIAVAQLVNFRNIHAFKEQDEGFLCSVLESEKYSNNNCKNVLTDLGINLDGTDLSLNQKQKLCKFLSQNRDIFAKDLSELGKTEMHYHTIHTKGDKVVSLAPYRQSPQMRAEIERQLDEMERHGIIEESTSPFHSPVVLVKKQNGEFRFCVDFRVLNKITEPLSFGIPHMSDILDTLADAKPELYSTIDLRSGFWQVPLDPATKYKSAFITHKGVYEFNRLAFGMMNSPMTFQCLMTKVLKNLNFKIALVYIDDVLIFSKNFEEHLQHLNLVFTNLRSANLKLHPSKCKFAKKEVKYLGHVISKNGIKVNPENTEKVNNFQTPKNAKQVKSFLGMANYYRKFVKDYACIATPLTSLLKKNIKFNWTLECQRAFDTLKNALISAPILVFPEFDKPFILSTDASEYSMGYVLSQIQNGVEHSIAYGGRSLRGSELRWHITEKEALALVDGIQHFKHYLANQEFTVYTDNVSVKYLQKIKDCQGRLGRWSLLLQGYNFKIIHREGSKNTADCLSRQQYTNSTAQDSTDLAEHLYNINEKEYTETVFFYKGESEENVIANIQGTEIQEPELMNLSKHQKECRDFAEIYKYKFNRELPDDAILARTIVAESYNFEIEDGILKHFYSKRCKQVPRHERLVKQIAVPRILRDDVLRSYHDCILGGGHQGFDRTYSSLRNKYFWPSMYEDIKQYVKTCEVCQQSKRNYGAKRPPLKPQISDDIFSRWHMDILSGLPTTPDKYKHVLLVVDSYSKWSEIFPLKTQEAGEVAGILYREIISRYGAPRVLISDRGRNFTSNLVKALSEMFQITRHLTSSYHPQTNGSVERMNSVILQSIRSYAKDQQDDWVHLLPGIMMAYRATPATQSTDFSPFFLLFGREMCLPIDTSLIPKEHLAQDHRIFLGRILQNLERTRKIASENIEVAQERNKRQYDKNTQEPEFRPTQRVWLYCTKVPVGKAPKLHRKWVGPYYITLVNRSNHTYRIRNCGNNKEVKSLVTAHRLKPYYDPNTRPTNPPQEHENDEDELDPDEIGRQDNNDGQQQNRRQQNGDNNDRQQQNRGQQNGDNNDRQQQNRGQQNDNNNDRQQPNRDQRIGNNNQNQPRNPPVGNTKPSCQDCKRGNCTPFREENIDRLMASNRGNGTLYYKIKFKTGQTEWHFPCKIPTNIVRQFHANRTMSGKKRKRPLNQTKHKFFNKSDKPGNEKNNETSTNSQKESVNVLSTNNNPSLDYSQPEKLLAVRLINNKAYYLIQSGINQKWHAVTSV</sequence>
<keyword evidence="5" id="KW-0378">Hydrolase</keyword>
<dbReference type="InterPro" id="IPR000477">
    <property type="entry name" value="RT_dom"/>
</dbReference>
<keyword evidence="9" id="KW-0695">RNA-directed DNA polymerase</keyword>
<keyword evidence="1" id="KW-0808">Transferase</keyword>
<reference evidence="14" key="1">
    <citation type="submission" date="2021-03" db="EMBL/GenBank/DDBJ databases">
        <authorList>
            <person name="Bekaert M."/>
        </authorList>
    </citation>
    <scope>NUCLEOTIDE SEQUENCE</scope>
</reference>
<accession>A0A8S3VLF3</accession>
<dbReference type="GO" id="GO:0003723">
    <property type="term" value="F:RNA binding"/>
    <property type="evidence" value="ECO:0007669"/>
    <property type="project" value="UniProtKB-KW"/>
</dbReference>
<dbReference type="PROSITE" id="PS50878">
    <property type="entry name" value="RT_POL"/>
    <property type="match status" value="1"/>
</dbReference>
<evidence type="ECO:0000259" key="12">
    <source>
        <dbReference type="PROSITE" id="PS50878"/>
    </source>
</evidence>
<dbReference type="InterPro" id="IPR001969">
    <property type="entry name" value="Aspartic_peptidase_AS"/>
</dbReference>
<feature type="compositionally biased region" description="Low complexity" evidence="11">
    <location>
        <begin position="1341"/>
        <end position="1356"/>
    </location>
</feature>
<keyword evidence="7" id="KW-0694">RNA-binding</keyword>
<dbReference type="PANTHER" id="PTHR37984:SF5">
    <property type="entry name" value="PROTEIN NYNRIN-LIKE"/>
    <property type="match status" value="1"/>
</dbReference>
<dbReference type="InterPro" id="IPR050951">
    <property type="entry name" value="Retrovirus_Pol_polyprotein"/>
</dbReference>
<evidence type="ECO:0000256" key="6">
    <source>
        <dbReference type="ARBA" id="ARBA00022842"/>
    </source>
</evidence>
<keyword evidence="4" id="KW-0255">Endonuclease</keyword>
<dbReference type="Pfam" id="PF13975">
    <property type="entry name" value="gag-asp_proteas"/>
    <property type="match status" value="1"/>
</dbReference>
<dbReference type="CDD" id="cd01647">
    <property type="entry name" value="RT_LTR"/>
    <property type="match status" value="1"/>
</dbReference>
<dbReference type="PROSITE" id="PS50994">
    <property type="entry name" value="INTEGRASE"/>
    <property type="match status" value="1"/>
</dbReference>
<dbReference type="GO" id="GO:0004519">
    <property type="term" value="F:endonuclease activity"/>
    <property type="evidence" value="ECO:0007669"/>
    <property type="project" value="UniProtKB-KW"/>
</dbReference>
<feature type="compositionally biased region" description="Acidic residues" evidence="11">
    <location>
        <begin position="1268"/>
        <end position="1277"/>
    </location>
</feature>
<dbReference type="GO" id="GO:0006508">
    <property type="term" value="P:proteolysis"/>
    <property type="evidence" value="ECO:0007669"/>
    <property type="project" value="InterPro"/>
</dbReference>
<evidence type="ECO:0000259" key="13">
    <source>
        <dbReference type="PROSITE" id="PS50994"/>
    </source>
</evidence>
<dbReference type="InterPro" id="IPR043502">
    <property type="entry name" value="DNA/RNA_pol_sf"/>
</dbReference>
<feature type="compositionally biased region" description="Basic and acidic residues" evidence="11">
    <location>
        <begin position="1441"/>
        <end position="1452"/>
    </location>
</feature>
<evidence type="ECO:0000256" key="7">
    <source>
        <dbReference type="ARBA" id="ARBA00022884"/>
    </source>
</evidence>
<evidence type="ECO:0000256" key="2">
    <source>
        <dbReference type="ARBA" id="ARBA00022695"/>
    </source>
</evidence>
<dbReference type="Gene3D" id="1.10.340.70">
    <property type="match status" value="1"/>
</dbReference>
<name>A0A8S3VLF3_MYTED</name>
<keyword evidence="10" id="KW-0511">Multifunctional enzyme</keyword>
<dbReference type="Gene3D" id="3.10.20.370">
    <property type="match status" value="1"/>
</dbReference>
<dbReference type="PROSITE" id="PS00141">
    <property type="entry name" value="ASP_PROTEASE"/>
    <property type="match status" value="1"/>
</dbReference>
<dbReference type="GO" id="GO:0015074">
    <property type="term" value="P:DNA integration"/>
    <property type="evidence" value="ECO:0007669"/>
    <property type="project" value="UniProtKB-KW"/>
</dbReference>
<keyword evidence="6" id="KW-0460">Magnesium</keyword>
<dbReference type="InterPro" id="IPR041588">
    <property type="entry name" value="Integrase_H2C2"/>
</dbReference>
<dbReference type="GO" id="GO:0004190">
    <property type="term" value="F:aspartic-type endopeptidase activity"/>
    <property type="evidence" value="ECO:0007669"/>
    <property type="project" value="InterPro"/>
</dbReference>
<dbReference type="Proteomes" id="UP000683360">
    <property type="component" value="Unassembled WGS sequence"/>
</dbReference>
<organism evidence="14 15">
    <name type="scientific">Mytilus edulis</name>
    <name type="common">Blue mussel</name>
    <dbReference type="NCBI Taxonomy" id="6550"/>
    <lineage>
        <taxon>Eukaryota</taxon>
        <taxon>Metazoa</taxon>
        <taxon>Spiralia</taxon>
        <taxon>Lophotrochozoa</taxon>
        <taxon>Mollusca</taxon>
        <taxon>Bivalvia</taxon>
        <taxon>Autobranchia</taxon>
        <taxon>Pteriomorphia</taxon>
        <taxon>Mytilida</taxon>
        <taxon>Mytiloidea</taxon>
        <taxon>Mytilidae</taxon>
        <taxon>Mytilinae</taxon>
        <taxon>Mytilus</taxon>
    </lineage>
</organism>
<feature type="region of interest" description="Disordered" evidence="11">
    <location>
        <begin position="1421"/>
        <end position="1464"/>
    </location>
</feature>
<dbReference type="CDD" id="cd09274">
    <property type="entry name" value="RNase_HI_RT_Ty3"/>
    <property type="match status" value="1"/>
</dbReference>
<evidence type="ECO:0000256" key="8">
    <source>
        <dbReference type="ARBA" id="ARBA00022908"/>
    </source>
</evidence>
<keyword evidence="3" id="KW-0540">Nuclease</keyword>
<dbReference type="InterPro" id="IPR041577">
    <property type="entry name" value="RT_RNaseH_2"/>
</dbReference>
<feature type="domain" description="Integrase catalytic" evidence="13">
    <location>
        <begin position="962"/>
        <end position="1128"/>
    </location>
</feature>
<keyword evidence="8" id="KW-0229">DNA integration</keyword>
<evidence type="ECO:0000313" key="14">
    <source>
        <dbReference type="EMBL" id="CAG2257165.1"/>
    </source>
</evidence>
<dbReference type="Gene3D" id="3.30.420.10">
    <property type="entry name" value="Ribonuclease H-like superfamily/Ribonuclease H"/>
    <property type="match status" value="1"/>
</dbReference>
<keyword evidence="2" id="KW-0548">Nucleotidyltransferase</keyword>
<dbReference type="Gene3D" id="2.40.70.10">
    <property type="entry name" value="Acid Proteases"/>
    <property type="match status" value="1"/>
</dbReference>
<dbReference type="FunFam" id="3.30.420.10:FF:000032">
    <property type="entry name" value="Retrovirus-related Pol polyprotein from transposon 297-like Protein"/>
    <property type="match status" value="1"/>
</dbReference>
<dbReference type="EMBL" id="CAJPWZ010003321">
    <property type="protein sequence ID" value="CAG2257165.1"/>
    <property type="molecule type" value="Genomic_DNA"/>
</dbReference>
<evidence type="ECO:0000256" key="10">
    <source>
        <dbReference type="ARBA" id="ARBA00023268"/>
    </source>
</evidence>
<proteinExistence type="predicted"/>
<evidence type="ECO:0000256" key="1">
    <source>
        <dbReference type="ARBA" id="ARBA00022679"/>
    </source>
</evidence>
<protein>
    <recommendedName>
        <fullName evidence="16">Endonuclease</fullName>
    </recommendedName>
</protein>
<dbReference type="FunFam" id="3.10.20.370:FF:000001">
    <property type="entry name" value="Retrovirus-related Pol polyprotein from transposon 17.6-like protein"/>
    <property type="match status" value="1"/>
</dbReference>
<evidence type="ECO:0000313" key="15">
    <source>
        <dbReference type="Proteomes" id="UP000683360"/>
    </source>
</evidence>
<dbReference type="InterPro" id="IPR001584">
    <property type="entry name" value="Integrase_cat-core"/>
</dbReference>
<dbReference type="InterPro" id="IPR036397">
    <property type="entry name" value="RNaseH_sf"/>
</dbReference>
<comment type="caution">
    <text evidence="14">The sequence shown here is derived from an EMBL/GenBank/DDBJ whole genome shotgun (WGS) entry which is preliminary data.</text>
</comment>
<dbReference type="FunFam" id="3.30.70.270:FF:000020">
    <property type="entry name" value="Transposon Tf2-6 polyprotein-like Protein"/>
    <property type="match status" value="1"/>
</dbReference>
<dbReference type="FunFam" id="1.10.340.70:FF:000001">
    <property type="entry name" value="Retrovirus-related Pol polyprotein from transposon gypsy-like Protein"/>
    <property type="match status" value="1"/>
</dbReference>
<feature type="compositionally biased region" description="Polar residues" evidence="11">
    <location>
        <begin position="1453"/>
        <end position="1464"/>
    </location>
</feature>
<feature type="domain" description="Reverse transcriptase" evidence="12">
    <location>
        <begin position="378"/>
        <end position="559"/>
    </location>
</feature>
<dbReference type="PANTHER" id="PTHR37984">
    <property type="entry name" value="PROTEIN CBG26694"/>
    <property type="match status" value="1"/>
</dbReference>
<dbReference type="CDD" id="cd00303">
    <property type="entry name" value="retropepsin_like"/>
    <property type="match status" value="1"/>
</dbReference>
<dbReference type="SUPFAM" id="SSF56672">
    <property type="entry name" value="DNA/RNA polymerases"/>
    <property type="match status" value="1"/>
</dbReference>
<evidence type="ECO:0000256" key="5">
    <source>
        <dbReference type="ARBA" id="ARBA00022801"/>
    </source>
</evidence>
<dbReference type="InterPro" id="IPR012337">
    <property type="entry name" value="RNaseH-like_sf"/>
</dbReference>
<feature type="compositionally biased region" description="Low complexity" evidence="11">
    <location>
        <begin position="1285"/>
        <end position="1333"/>
    </location>
</feature>
<dbReference type="SUPFAM" id="SSF50630">
    <property type="entry name" value="Acid proteases"/>
    <property type="match status" value="1"/>
</dbReference>
<keyword evidence="15" id="KW-1185">Reference proteome</keyword>
<dbReference type="Gene3D" id="3.30.70.270">
    <property type="match status" value="2"/>
</dbReference>
<dbReference type="Gene3D" id="3.10.10.10">
    <property type="entry name" value="HIV Type 1 Reverse Transcriptase, subunit A, domain 1"/>
    <property type="match status" value="1"/>
</dbReference>